<dbReference type="InterPro" id="IPR025157">
    <property type="entry name" value="Hemagglutinin_rpt"/>
</dbReference>
<dbReference type="AlphaFoldDB" id="A0AAD0ANL5"/>
<organism evidence="1 2">
    <name type="scientific">Fusobacterium pseudoperiodonticum</name>
    <dbReference type="NCBI Taxonomy" id="2663009"/>
    <lineage>
        <taxon>Bacteria</taxon>
        <taxon>Fusobacteriati</taxon>
        <taxon>Fusobacteriota</taxon>
        <taxon>Fusobacteriia</taxon>
        <taxon>Fusobacteriales</taxon>
        <taxon>Fusobacteriaceae</taxon>
        <taxon>Fusobacterium</taxon>
    </lineage>
</organism>
<gene>
    <name evidence="1" type="ORF">CTM74_11335</name>
</gene>
<dbReference type="Proteomes" id="UP000228552">
    <property type="component" value="Chromosome"/>
</dbReference>
<keyword evidence="2" id="KW-1185">Reference proteome</keyword>
<reference evidence="1 2" key="1">
    <citation type="submission" date="2017-11" db="EMBL/GenBank/DDBJ databases">
        <title>Genome sequencing of Fusobacterium periodonticum KCOM 1263.</title>
        <authorList>
            <person name="Kook J.-K."/>
            <person name="Park S.-N."/>
            <person name="Lim Y.K."/>
        </authorList>
    </citation>
    <scope>NUCLEOTIDE SEQUENCE [LARGE SCALE GENOMIC DNA]</scope>
    <source>
        <strain evidence="1 2">KCOM 1263</strain>
    </source>
</reference>
<sequence>MKIKGQDFSIKGGNIIGNDVNINVANLHLESLQDKEKSRHNGFNVSAGSSSVGAGVEYGNHDKSWVNEQSSIIGKNSANITVEGKTNLIGSVIGGGNTTLRTGELEYSDIHDKDKGYNFGINGSTSFSKNDKDEWNISKSIGANYGVTDREQINRATIGAGTVIVDGKTVNPNINRDESKTQIVTKDINVGTIGIEYKENRRKWSDVSDIMGEYGKTLGSDLDKMTDGKYDLENKLGQGASDIIFEIEKVLDHDLGNKFIGLIPTKEYGGGIVGQLQQFKTRYFDGTQKLYLTETEIMKDEKGNIMFDKDGIPLLSTKTRELKPGETVEKDVRKVVTLNGVFNNKMEAIAGGLASTITADENKALLAGKTIKSVVIHNESGGLLVDATETLVTKFGGLLGNQNWGAKKLEKMFKDNPWIMEKMNWHSQGSIYGEAARNNKI</sequence>
<dbReference type="EMBL" id="CP024700">
    <property type="protein sequence ID" value="ATV62909.1"/>
    <property type="molecule type" value="Genomic_DNA"/>
</dbReference>
<evidence type="ECO:0000313" key="2">
    <source>
        <dbReference type="Proteomes" id="UP000228552"/>
    </source>
</evidence>
<name>A0AAD0ANL5_9FUSO</name>
<proteinExistence type="predicted"/>
<dbReference type="GO" id="GO:0003824">
    <property type="term" value="F:catalytic activity"/>
    <property type="evidence" value="ECO:0007669"/>
    <property type="project" value="UniProtKB-ARBA"/>
</dbReference>
<dbReference type="Pfam" id="PF13332">
    <property type="entry name" value="Fil_haemagg_2"/>
    <property type="match status" value="1"/>
</dbReference>
<evidence type="ECO:0000313" key="1">
    <source>
        <dbReference type="EMBL" id="ATV62909.1"/>
    </source>
</evidence>
<protein>
    <submittedName>
        <fullName evidence="1">Uncharacterized protein</fullName>
    </submittedName>
</protein>
<accession>A0AAD0ANL5</accession>